<keyword evidence="1 2" id="KW-0808">Transferase</keyword>
<evidence type="ECO:0000256" key="4">
    <source>
        <dbReference type="PIRSR" id="PIRSR639901-1"/>
    </source>
</evidence>
<feature type="active site" description="Proton acceptor" evidence="4">
    <location>
        <position position="64"/>
    </location>
</feature>
<dbReference type="UniPathway" id="UPA00359">
    <property type="reaction ID" value="UER00482"/>
</dbReference>
<dbReference type="Proteomes" id="UP000199662">
    <property type="component" value="Unassembled WGS sequence"/>
</dbReference>
<dbReference type="InterPro" id="IPR007507">
    <property type="entry name" value="Glycos_transf_N"/>
</dbReference>
<keyword evidence="6" id="KW-0812">Transmembrane</keyword>
<dbReference type="STRING" id="84035.SAMN05660742_101170"/>
<dbReference type="SUPFAM" id="SSF53756">
    <property type="entry name" value="UDP-Glycosyltransferase/glycogen phosphorylase"/>
    <property type="match status" value="1"/>
</dbReference>
<dbReference type="NCBIfam" id="TIGR00682">
    <property type="entry name" value="lpxK"/>
    <property type="match status" value="1"/>
</dbReference>
<keyword evidence="6" id="KW-0472">Membrane</keyword>
<evidence type="ECO:0000256" key="3">
    <source>
        <dbReference type="NCBIfam" id="TIGR00682"/>
    </source>
</evidence>
<keyword evidence="6" id="KW-1133">Transmembrane helix</keyword>
<sequence>MQILYNIATVLLAIMAIPLLIIRAIREDGFIERIKQSLGNLPKHALDAVEKKQCIWVHAASVGEIVAASPLIKEFRIEFPNSPILVSVVTSSGYAMANRIVKDADTIIYFPLDLPWIAESLVKKVQPRVFLPVETELWPNFLKAARRFHIPVMMVNGRISDKSVKRYHHLHSLLKDMIGTVNTFAMQSDIDAQYIVRLGAAENLVTVTGNTKFDQTYTNVSLDEKQQMIFEMGLTNATGILLAGSTHKGEENHILEAFRQLRKKFPMAKLVIAPRDIMRKDEIMTLCQMFQFKVKTRTELQTHPATDHDVVILDTIGELGKVYSVGDVIYVGGSLIPHGGHNILEPAAHGKAIIVGNKMFNFKDTHALFSKRNACITVENQAQLGVSIENLFRDSVERCRMEQETLAIMKENRGAARKSAVLLHELLNACEQRQNSGIVKSTEKIENFQTYLYQLVHGRAEHGILSQFAISILYSFSFIYHLLVNFKLAGYRWGILKQQQLACHVISLGNITVGGTGKTPTAQRLARAIRDMGYRVVILNRGYRAKWKGQVGVVSDGKKLYMSAAEAGDEAFLLAKNLPNVPVLIGAERAITGQYAVEHFGAEVAILDDGYQHWQLKRDMDILLIDAINVFGNSYMLPRGTLREPVTHLDRADVCLMTKVDQAAPGVCEQIKETVAKYNEHALIVESIHLPRCFIEVADWDRDIAAEGIDISYMHNKKVMAVSAIGNPASFEQTISDIGAVIVESLRYPDHHDYTTEEMQDVFRQSLKQGVEAIIITEKDAVKIPNEIIHADHPIPIYVISIEITFQEGDLEFHELLSQSLKKKLGK</sequence>
<dbReference type="GO" id="GO:0005886">
    <property type="term" value="C:plasma membrane"/>
    <property type="evidence" value="ECO:0007669"/>
    <property type="project" value="TreeGrafter"/>
</dbReference>
<dbReference type="Gene3D" id="3.40.50.2000">
    <property type="entry name" value="Glycogen Phosphorylase B"/>
    <property type="match status" value="1"/>
</dbReference>
<dbReference type="PANTHER" id="PTHR42755:SF1">
    <property type="entry name" value="3-DEOXY-D-MANNO-OCTULOSONIC ACID TRANSFERASE, MITOCHONDRIAL-RELATED"/>
    <property type="match status" value="1"/>
</dbReference>
<dbReference type="InterPro" id="IPR001763">
    <property type="entry name" value="Rhodanese-like_dom"/>
</dbReference>
<dbReference type="Pfam" id="PF02606">
    <property type="entry name" value="LpxK"/>
    <property type="match status" value="1"/>
</dbReference>
<keyword evidence="2" id="KW-0547">Nucleotide-binding</keyword>
<dbReference type="SUPFAM" id="SSF52540">
    <property type="entry name" value="P-loop containing nucleoside triphosphate hydrolases"/>
    <property type="match status" value="1"/>
</dbReference>
<evidence type="ECO:0000256" key="5">
    <source>
        <dbReference type="PIRSR" id="PIRSR639901-2"/>
    </source>
</evidence>
<evidence type="ECO:0000256" key="6">
    <source>
        <dbReference type="SAM" id="Phobius"/>
    </source>
</evidence>
<organism evidence="8 9">
    <name type="scientific">Propionispira arboris</name>
    <dbReference type="NCBI Taxonomy" id="84035"/>
    <lineage>
        <taxon>Bacteria</taxon>
        <taxon>Bacillati</taxon>
        <taxon>Bacillota</taxon>
        <taxon>Negativicutes</taxon>
        <taxon>Selenomonadales</taxon>
        <taxon>Selenomonadaceae</taxon>
        <taxon>Propionispira</taxon>
    </lineage>
</organism>
<dbReference type="Pfam" id="PF04413">
    <property type="entry name" value="Glycos_transf_N"/>
    <property type="match status" value="1"/>
</dbReference>
<comment type="function">
    <text evidence="2">Transfers the gamma-phosphate of ATP to the 4'-position of a tetraacyldisaccharide 1-phosphate intermediate (termed DS-1-P) to form tetraacyldisaccharide 1,4'-bis-phosphate (lipid IVA).</text>
</comment>
<keyword evidence="9" id="KW-1185">Reference proteome</keyword>
<evidence type="ECO:0000256" key="2">
    <source>
        <dbReference type="HAMAP-Rule" id="MF_00409"/>
    </source>
</evidence>
<dbReference type="Gene3D" id="3.40.50.11720">
    <property type="entry name" value="3-Deoxy-D-manno-octulosonic-acid transferase, N-terminal domain"/>
    <property type="match status" value="1"/>
</dbReference>
<dbReference type="GO" id="GO:0009245">
    <property type="term" value="P:lipid A biosynthetic process"/>
    <property type="evidence" value="ECO:0007669"/>
    <property type="project" value="UniProtKB-UniRule"/>
</dbReference>
<dbReference type="GO" id="GO:0009029">
    <property type="term" value="F:lipid-A 4'-kinase activity"/>
    <property type="evidence" value="ECO:0007669"/>
    <property type="project" value="UniProtKB-UniRule"/>
</dbReference>
<comment type="catalytic activity">
    <reaction evidence="2">
        <text>a lipid A disaccharide + ATP = a lipid IVA + ADP + H(+)</text>
        <dbReference type="Rhea" id="RHEA:67840"/>
        <dbReference type="ChEBI" id="CHEBI:15378"/>
        <dbReference type="ChEBI" id="CHEBI:30616"/>
        <dbReference type="ChEBI" id="CHEBI:176343"/>
        <dbReference type="ChEBI" id="CHEBI:176425"/>
        <dbReference type="ChEBI" id="CHEBI:456216"/>
        <dbReference type="EC" id="2.7.1.130"/>
    </reaction>
</comment>
<dbReference type="InterPro" id="IPR039901">
    <property type="entry name" value="Kdotransferase"/>
</dbReference>
<accession>A0A1H6TS82</accession>
<keyword evidence="2" id="KW-0067">ATP-binding</keyword>
<feature type="domain" description="Rhodanese" evidence="7">
    <location>
        <begin position="521"/>
        <end position="556"/>
    </location>
</feature>
<keyword evidence="2" id="KW-0443">Lipid metabolism</keyword>
<feature type="site" description="Transition state stabilizer" evidence="5">
    <location>
        <position position="134"/>
    </location>
</feature>
<comment type="pathway">
    <text evidence="2">Glycolipid biosynthesis; lipid IV(A) biosynthesis; lipid IV(A) from (3R)-3-hydroxytetradecanoyl-[acyl-carrier-protein] and UDP-N-acetyl-alpha-D-glucosamine: step 6/6.</text>
</comment>
<dbReference type="InterPro" id="IPR027417">
    <property type="entry name" value="P-loop_NTPase"/>
</dbReference>
<feature type="binding site" evidence="2">
    <location>
        <begin position="512"/>
        <end position="519"/>
    </location>
    <ligand>
        <name>ATP</name>
        <dbReference type="ChEBI" id="CHEBI:30616"/>
    </ligand>
</feature>
<feature type="site" description="Transition state stabilizer" evidence="5">
    <location>
        <position position="212"/>
    </location>
</feature>
<keyword evidence="2" id="KW-0444">Lipid biosynthesis</keyword>
<dbReference type="PANTHER" id="PTHR42755">
    <property type="entry name" value="3-DEOXY-MANNO-OCTULOSONATE CYTIDYLYLTRANSFERASE"/>
    <property type="match status" value="1"/>
</dbReference>
<dbReference type="AlphaFoldDB" id="A0A1H6TS82"/>
<dbReference type="EMBL" id="FNZK01000001">
    <property type="protein sequence ID" value="SEI82919.1"/>
    <property type="molecule type" value="Genomic_DNA"/>
</dbReference>
<dbReference type="GO" id="GO:0005524">
    <property type="term" value="F:ATP binding"/>
    <property type="evidence" value="ECO:0007669"/>
    <property type="project" value="UniProtKB-UniRule"/>
</dbReference>
<dbReference type="PROSITE" id="PS50206">
    <property type="entry name" value="RHODANESE_3"/>
    <property type="match status" value="1"/>
</dbReference>
<dbReference type="InterPro" id="IPR003758">
    <property type="entry name" value="LpxK"/>
</dbReference>
<evidence type="ECO:0000313" key="8">
    <source>
        <dbReference type="EMBL" id="SEI82919.1"/>
    </source>
</evidence>
<dbReference type="RefSeq" id="WP_091828398.1">
    <property type="nucleotide sequence ID" value="NZ_FNZK01000001.1"/>
</dbReference>
<gene>
    <name evidence="2" type="primary">lpxK</name>
    <name evidence="8" type="ORF">SAMN05660742_101170</name>
</gene>
<protein>
    <recommendedName>
        <fullName evidence="2 3">Tetraacyldisaccharide 4'-kinase</fullName>
        <ecNumber evidence="2 3">2.7.1.130</ecNumber>
    </recommendedName>
    <alternativeName>
        <fullName evidence="2">Lipid A 4'-kinase</fullName>
    </alternativeName>
</protein>
<reference evidence="9" key="1">
    <citation type="submission" date="2016-10" db="EMBL/GenBank/DDBJ databases">
        <authorList>
            <person name="Varghese N."/>
            <person name="Submissions S."/>
        </authorList>
    </citation>
    <scope>NUCLEOTIDE SEQUENCE [LARGE SCALE GENOMIC DNA]</scope>
    <source>
        <strain evidence="9">DSM 2179</strain>
    </source>
</reference>
<keyword evidence="2 8" id="KW-0418">Kinase</keyword>
<comment type="similarity">
    <text evidence="2">Belongs to the LpxK family.</text>
</comment>
<evidence type="ECO:0000256" key="1">
    <source>
        <dbReference type="ARBA" id="ARBA00022679"/>
    </source>
</evidence>
<keyword evidence="2" id="KW-0441">Lipid A biosynthesis</keyword>
<dbReference type="EC" id="2.7.1.130" evidence="2 3"/>
<evidence type="ECO:0000313" key="9">
    <source>
        <dbReference type="Proteomes" id="UP000199662"/>
    </source>
</evidence>
<dbReference type="InterPro" id="IPR038107">
    <property type="entry name" value="Glycos_transf_N_sf"/>
</dbReference>
<proteinExistence type="inferred from homology"/>
<feature type="transmembrane region" description="Helical" evidence="6">
    <location>
        <begin position="6"/>
        <end position="25"/>
    </location>
</feature>
<name>A0A1H6TS82_9FIRM</name>
<dbReference type="CDD" id="cd01983">
    <property type="entry name" value="SIMIBI"/>
    <property type="match status" value="1"/>
</dbReference>
<evidence type="ECO:0000259" key="7">
    <source>
        <dbReference type="PROSITE" id="PS50206"/>
    </source>
</evidence>
<dbReference type="HAMAP" id="MF_00409">
    <property type="entry name" value="LpxK"/>
    <property type="match status" value="1"/>
</dbReference>